<feature type="transmembrane region" description="Helical" evidence="8">
    <location>
        <begin position="20"/>
        <end position="43"/>
    </location>
</feature>
<keyword evidence="5 11" id="KW-0067">ATP-binding</keyword>
<protein>
    <submittedName>
        <fullName evidence="11">ATP-binding cassette, subfamily C, CydC</fullName>
    </submittedName>
</protein>
<evidence type="ECO:0000256" key="7">
    <source>
        <dbReference type="ARBA" id="ARBA00023136"/>
    </source>
</evidence>
<dbReference type="Proteomes" id="UP000183656">
    <property type="component" value="Unassembled WGS sequence"/>
</dbReference>
<dbReference type="InterPro" id="IPR011527">
    <property type="entry name" value="ABC1_TM_dom"/>
</dbReference>
<dbReference type="SMART" id="SM00382">
    <property type="entry name" value="AAA"/>
    <property type="match status" value="1"/>
</dbReference>
<dbReference type="InterPro" id="IPR027417">
    <property type="entry name" value="P-loop_NTPase"/>
</dbReference>
<dbReference type="Gene3D" id="1.20.1560.10">
    <property type="entry name" value="ABC transporter type 1, transmembrane domain"/>
    <property type="match status" value="1"/>
</dbReference>
<accession>A0A1I7K819</accession>
<feature type="transmembrane region" description="Helical" evidence="8">
    <location>
        <begin position="136"/>
        <end position="155"/>
    </location>
</feature>
<evidence type="ECO:0000256" key="3">
    <source>
        <dbReference type="ARBA" id="ARBA00022692"/>
    </source>
</evidence>
<organism evidence="11 12">
    <name type="scientific">Paenacidovorax caeni</name>
    <dbReference type="NCBI Taxonomy" id="343013"/>
    <lineage>
        <taxon>Bacteria</taxon>
        <taxon>Pseudomonadati</taxon>
        <taxon>Pseudomonadota</taxon>
        <taxon>Betaproteobacteria</taxon>
        <taxon>Burkholderiales</taxon>
        <taxon>Comamonadaceae</taxon>
        <taxon>Paenacidovorax</taxon>
    </lineage>
</organism>
<dbReference type="PROSITE" id="PS50893">
    <property type="entry name" value="ABC_TRANSPORTER_2"/>
    <property type="match status" value="1"/>
</dbReference>
<dbReference type="SUPFAM" id="SSF90123">
    <property type="entry name" value="ABC transporter transmembrane region"/>
    <property type="match status" value="1"/>
</dbReference>
<dbReference type="InterPro" id="IPR003593">
    <property type="entry name" value="AAA+_ATPase"/>
</dbReference>
<feature type="domain" description="ABC transporter" evidence="9">
    <location>
        <begin position="334"/>
        <end position="556"/>
    </location>
</feature>
<feature type="transmembrane region" description="Helical" evidence="8">
    <location>
        <begin position="49"/>
        <end position="72"/>
    </location>
</feature>
<comment type="subcellular location">
    <subcellularLocation>
        <location evidence="1">Cell membrane</location>
        <topology evidence="1">Multi-pass membrane protein</topology>
    </subcellularLocation>
</comment>
<dbReference type="Pfam" id="PF00005">
    <property type="entry name" value="ABC_tran"/>
    <property type="match status" value="1"/>
</dbReference>
<keyword evidence="3 8" id="KW-0812">Transmembrane</keyword>
<dbReference type="PROSITE" id="PS50929">
    <property type="entry name" value="ABC_TM1F"/>
    <property type="match status" value="1"/>
</dbReference>
<dbReference type="InterPro" id="IPR003439">
    <property type="entry name" value="ABC_transporter-like_ATP-bd"/>
</dbReference>
<keyword evidence="2" id="KW-1003">Cell membrane</keyword>
<dbReference type="EMBL" id="FPBX01000040">
    <property type="protein sequence ID" value="SFU93502.1"/>
    <property type="molecule type" value="Genomic_DNA"/>
</dbReference>
<name>A0A1I7K819_9BURK</name>
<evidence type="ECO:0000256" key="5">
    <source>
        <dbReference type="ARBA" id="ARBA00022840"/>
    </source>
</evidence>
<dbReference type="PANTHER" id="PTHR24221">
    <property type="entry name" value="ATP-BINDING CASSETTE SUB-FAMILY B"/>
    <property type="match status" value="1"/>
</dbReference>
<evidence type="ECO:0000313" key="11">
    <source>
        <dbReference type="EMBL" id="SFU93502.1"/>
    </source>
</evidence>
<dbReference type="InterPro" id="IPR017871">
    <property type="entry name" value="ABC_transporter-like_CS"/>
</dbReference>
<feature type="transmembrane region" description="Helical" evidence="8">
    <location>
        <begin position="161"/>
        <end position="181"/>
    </location>
</feature>
<dbReference type="Gene3D" id="3.40.50.300">
    <property type="entry name" value="P-loop containing nucleotide triphosphate hydrolases"/>
    <property type="match status" value="1"/>
</dbReference>
<proteinExistence type="predicted"/>
<evidence type="ECO:0000259" key="10">
    <source>
        <dbReference type="PROSITE" id="PS50929"/>
    </source>
</evidence>
<dbReference type="GO" id="GO:0034040">
    <property type="term" value="F:ATPase-coupled lipid transmembrane transporter activity"/>
    <property type="evidence" value="ECO:0007669"/>
    <property type="project" value="TreeGrafter"/>
</dbReference>
<keyword evidence="6 8" id="KW-1133">Transmembrane helix</keyword>
<dbReference type="GO" id="GO:0016887">
    <property type="term" value="F:ATP hydrolysis activity"/>
    <property type="evidence" value="ECO:0007669"/>
    <property type="project" value="InterPro"/>
</dbReference>
<dbReference type="PANTHER" id="PTHR24221:SF654">
    <property type="entry name" value="ATP-BINDING CASSETTE SUB-FAMILY B MEMBER 6"/>
    <property type="match status" value="1"/>
</dbReference>
<dbReference type="GO" id="GO:0005524">
    <property type="term" value="F:ATP binding"/>
    <property type="evidence" value="ECO:0007669"/>
    <property type="project" value="UniProtKB-KW"/>
</dbReference>
<dbReference type="AlphaFoldDB" id="A0A1I7K819"/>
<evidence type="ECO:0000256" key="4">
    <source>
        <dbReference type="ARBA" id="ARBA00022741"/>
    </source>
</evidence>
<sequence>MSVGRFLRELYRPRQSWLTLAFACLALTWIAGAALLALSGWFITASGMAGLGLLVGLDVFTPSSAIRGLALLRTAGRYAERVLGHEAIFRLLANLRVRVFRNLAHQPRQGNPLRDTDIVTRLMADIDTLDGAPLRVFGPFLAGCASLCVSVAIAAVAGPLSIALCIALSGLATLTMAVTAARWGRLRSHALVQARAIQRIAVMDHLAGLAELRSFGKAHTSLTQLATLDHAQLQRQRRQEAVGSLGEHGVQGLVALATLCVIALGYDAVNAPTLALLALMTLGLNEALGALPGALWRLGESEAAAERLMALESPCQTKAISSPDCAVLTHDATDHTTNLVVHDLRCQRQTADPQALNAVLHPGLPLVVHGPSGSGKSSLIDTLAGELAPLTGGLWREGQNLLNPDHAPPVGQVAYLSQSDMLLDLSVREFLGLGLQPQPDVNLWEVLRQVGLDAVLLQTGEGLEYRLGTRGSRVSGGQARRLQLAALLLRDPVLVLLDEPFRGMEPQLVQHLLTQCGPWLAKRCCVLVTHDPQVLPTIWPRQAWPLSNTAKVTANFCQIPLRF</sequence>
<dbReference type="GO" id="GO:0005886">
    <property type="term" value="C:plasma membrane"/>
    <property type="evidence" value="ECO:0007669"/>
    <property type="project" value="UniProtKB-SubCell"/>
</dbReference>
<dbReference type="PROSITE" id="PS00211">
    <property type="entry name" value="ABC_TRANSPORTER_1"/>
    <property type="match status" value="1"/>
</dbReference>
<dbReference type="InterPro" id="IPR039421">
    <property type="entry name" value="Type_1_exporter"/>
</dbReference>
<evidence type="ECO:0000313" key="12">
    <source>
        <dbReference type="Proteomes" id="UP000183656"/>
    </source>
</evidence>
<dbReference type="GO" id="GO:0140359">
    <property type="term" value="F:ABC-type transporter activity"/>
    <property type="evidence" value="ECO:0007669"/>
    <property type="project" value="InterPro"/>
</dbReference>
<dbReference type="SUPFAM" id="SSF52540">
    <property type="entry name" value="P-loop containing nucleoside triphosphate hydrolases"/>
    <property type="match status" value="1"/>
</dbReference>
<feature type="domain" description="ABC transmembrane type-1" evidence="10">
    <location>
        <begin position="20"/>
        <end position="265"/>
    </location>
</feature>
<evidence type="ECO:0000256" key="6">
    <source>
        <dbReference type="ARBA" id="ARBA00022989"/>
    </source>
</evidence>
<dbReference type="STRING" id="343013.SAMN04489707_10401"/>
<gene>
    <name evidence="11" type="ORF">SAMN04489707_10401</name>
</gene>
<reference evidence="11 12" key="1">
    <citation type="submission" date="2016-10" db="EMBL/GenBank/DDBJ databases">
        <authorList>
            <person name="de Groot N.N."/>
        </authorList>
    </citation>
    <scope>NUCLEOTIDE SEQUENCE [LARGE SCALE GENOMIC DNA]</scope>
    <source>
        <strain evidence="11 12">R-24608</strain>
    </source>
</reference>
<dbReference type="RefSeq" id="WP_074930378.1">
    <property type="nucleotide sequence ID" value="NZ_FPBX01000040.1"/>
</dbReference>
<evidence type="ECO:0000256" key="2">
    <source>
        <dbReference type="ARBA" id="ARBA00022475"/>
    </source>
</evidence>
<evidence type="ECO:0000256" key="8">
    <source>
        <dbReference type="SAM" id="Phobius"/>
    </source>
</evidence>
<dbReference type="InterPro" id="IPR036640">
    <property type="entry name" value="ABC1_TM_sf"/>
</dbReference>
<keyword evidence="12" id="KW-1185">Reference proteome</keyword>
<keyword evidence="4" id="KW-0547">Nucleotide-binding</keyword>
<evidence type="ECO:0000256" key="1">
    <source>
        <dbReference type="ARBA" id="ARBA00004651"/>
    </source>
</evidence>
<evidence type="ECO:0000259" key="9">
    <source>
        <dbReference type="PROSITE" id="PS50893"/>
    </source>
</evidence>
<keyword evidence="7 8" id="KW-0472">Membrane</keyword>
<dbReference type="OrthoDB" id="9802264at2"/>